<sequence length="174" mass="18242">EKLSMLGPFRVAVGGKTPGYDASQKSQSKLALEPCFYHERSKEFYQELLHSYNVGTILDSAPSAGTLAFLAALNRIPYFGVTLTEEHQTRLKERLCHMLLEEFMKENSTVYDAKFAAAISNAGAGAATGAAAGADAGAAAGENTGTAAGSAQQASGQQQAEQDDGLAEMEAGEC</sequence>
<feature type="non-terminal residue" evidence="2">
    <location>
        <position position="1"/>
    </location>
</feature>
<comment type="caution">
    <text evidence="2">The sequence shown here is derived from an EMBL/GenBank/DDBJ whole genome shotgun (WGS) entry which is preliminary data.</text>
</comment>
<feature type="compositionally biased region" description="Low complexity" evidence="1">
    <location>
        <begin position="133"/>
        <end position="160"/>
    </location>
</feature>
<protein>
    <submittedName>
        <fullName evidence="2">Uncharacterized protein</fullName>
    </submittedName>
</protein>
<evidence type="ECO:0000313" key="2">
    <source>
        <dbReference type="EMBL" id="CAE7470628.1"/>
    </source>
</evidence>
<accession>A0A812SDN5</accession>
<reference evidence="2" key="1">
    <citation type="submission" date="2021-02" db="EMBL/GenBank/DDBJ databases">
        <authorList>
            <person name="Dougan E. K."/>
            <person name="Rhodes N."/>
            <person name="Thang M."/>
            <person name="Chan C."/>
        </authorList>
    </citation>
    <scope>NUCLEOTIDE SEQUENCE</scope>
</reference>
<dbReference type="EMBL" id="CAJNIZ010023659">
    <property type="protein sequence ID" value="CAE7470628.1"/>
    <property type="molecule type" value="Genomic_DNA"/>
</dbReference>
<organism evidence="2 3">
    <name type="scientific">Symbiodinium pilosum</name>
    <name type="common">Dinoflagellate</name>
    <dbReference type="NCBI Taxonomy" id="2952"/>
    <lineage>
        <taxon>Eukaryota</taxon>
        <taxon>Sar</taxon>
        <taxon>Alveolata</taxon>
        <taxon>Dinophyceae</taxon>
        <taxon>Suessiales</taxon>
        <taxon>Symbiodiniaceae</taxon>
        <taxon>Symbiodinium</taxon>
    </lineage>
</organism>
<evidence type="ECO:0000256" key="1">
    <source>
        <dbReference type="SAM" id="MobiDB-lite"/>
    </source>
</evidence>
<dbReference type="Proteomes" id="UP000649617">
    <property type="component" value="Unassembled WGS sequence"/>
</dbReference>
<dbReference type="AlphaFoldDB" id="A0A812SDN5"/>
<evidence type="ECO:0000313" key="3">
    <source>
        <dbReference type="Proteomes" id="UP000649617"/>
    </source>
</evidence>
<feature type="region of interest" description="Disordered" evidence="1">
    <location>
        <begin position="133"/>
        <end position="174"/>
    </location>
</feature>
<feature type="compositionally biased region" description="Acidic residues" evidence="1">
    <location>
        <begin position="161"/>
        <end position="174"/>
    </location>
</feature>
<keyword evidence="3" id="KW-1185">Reference proteome</keyword>
<gene>
    <name evidence="2" type="ORF">SPIL2461_LOCUS11913</name>
</gene>
<proteinExistence type="predicted"/>
<name>A0A812SDN5_SYMPI</name>